<comment type="similarity">
    <text evidence="2 10">Belongs to the fatty acyl-CoA reductase family.</text>
</comment>
<dbReference type="CDD" id="cd09071">
    <property type="entry name" value="FAR_C"/>
    <property type="match status" value="1"/>
</dbReference>
<dbReference type="Pfam" id="PF03015">
    <property type="entry name" value="Sterile"/>
    <property type="match status" value="1"/>
</dbReference>
<dbReference type="OrthoDB" id="429813at2759"/>
<keyword evidence="10" id="KW-0560">Oxidoreductase</keyword>
<evidence type="ECO:0000259" key="11">
    <source>
        <dbReference type="Pfam" id="PF03015"/>
    </source>
</evidence>
<dbReference type="InterPro" id="IPR026055">
    <property type="entry name" value="FAR"/>
</dbReference>
<evidence type="ECO:0000256" key="7">
    <source>
        <dbReference type="ARBA" id="ARBA00023098"/>
    </source>
</evidence>
<protein>
    <recommendedName>
        <fullName evidence="10">Fatty acyl-CoA reductase</fullName>
        <ecNumber evidence="10">1.2.1.84</ecNumber>
    </recommendedName>
</protein>
<dbReference type="GO" id="GO:0102965">
    <property type="term" value="F:alcohol-forming long-chain fatty acyl-CoA reductase activity"/>
    <property type="evidence" value="ECO:0007669"/>
    <property type="project" value="UniProtKB-EC"/>
</dbReference>
<evidence type="ECO:0000256" key="1">
    <source>
        <dbReference type="ARBA" id="ARBA00004141"/>
    </source>
</evidence>
<keyword evidence="14" id="KW-1185">Reference proteome</keyword>
<dbReference type="InterPro" id="IPR033640">
    <property type="entry name" value="FAR_C"/>
</dbReference>
<keyword evidence="6" id="KW-1133">Transmembrane helix</keyword>
<evidence type="ECO:0000256" key="8">
    <source>
        <dbReference type="ARBA" id="ARBA00023136"/>
    </source>
</evidence>
<dbReference type="GO" id="GO:0080019">
    <property type="term" value="F:alcohol-forming very long-chain fatty acyl-CoA reductase activity"/>
    <property type="evidence" value="ECO:0007669"/>
    <property type="project" value="InterPro"/>
</dbReference>
<evidence type="ECO:0000256" key="6">
    <source>
        <dbReference type="ARBA" id="ARBA00022989"/>
    </source>
</evidence>
<dbReference type="GO" id="GO:0005777">
    <property type="term" value="C:peroxisome"/>
    <property type="evidence" value="ECO:0007669"/>
    <property type="project" value="TreeGrafter"/>
</dbReference>
<evidence type="ECO:0000256" key="10">
    <source>
        <dbReference type="RuleBase" id="RU363097"/>
    </source>
</evidence>
<gene>
    <name evidence="13" type="ORF">GE061_014920</name>
</gene>
<evidence type="ECO:0000256" key="4">
    <source>
        <dbReference type="ARBA" id="ARBA00022692"/>
    </source>
</evidence>
<dbReference type="EMBL" id="WIXP02000006">
    <property type="protein sequence ID" value="KAF6209175.1"/>
    <property type="molecule type" value="Genomic_DNA"/>
</dbReference>
<sequence>MEYYEERDRYPELNGETTEIDVTVSNVRKFFKDANIFVTGGAGFIGSLLIEKIARSCPDFGKIYLLLRPKRGLTPNERLDNIFEDEIFSQLKKENPGFRSRIFLMEGDLKEPQCGLNEEQLNTIRKEVNVIYHNASCLRMTEPLKTAYYMNVRATKDLLDLGTEMTQLKAFIYTSTAYSNLFRPDIREKFYPTIYNWENLRDLVERLPEEELDYFTPKLVGRWVNTYSFTKAIVEDMIKSYVGRIPVAIARPSIVVGCKEEPLKNWINNMYGVSGVSAGACVGIIRVWCADCTKMADIIPADYVVNAMICIATHLDKNQREKILLERPIFNLVSSAKAPITWGEYMRDTAHAALEGKLATRKSIGEYGMILIREWWLFSVLFFILHLPQGLMVDSMLYLNGKSPQLVKSYIKIKNLQAQLSYYCGKEWLCDQPNVDAMIESMNAADKRLFPFDMTSFDWKSYHQCSVGAIMKYIIKSTDSENPQRARKQQQRFIKTREYVFRAIEILILYGVLKMSQTGLTNIMMISSQGVL</sequence>
<feature type="domain" description="Thioester reductase (TE)" evidence="12">
    <location>
        <begin position="38"/>
        <end position="308"/>
    </location>
</feature>
<organism evidence="13 14">
    <name type="scientific">Apolygus lucorum</name>
    <name type="common">Small green plant bug</name>
    <name type="synonym">Lygocoris lucorum</name>
    <dbReference type="NCBI Taxonomy" id="248454"/>
    <lineage>
        <taxon>Eukaryota</taxon>
        <taxon>Metazoa</taxon>
        <taxon>Ecdysozoa</taxon>
        <taxon>Arthropoda</taxon>
        <taxon>Hexapoda</taxon>
        <taxon>Insecta</taxon>
        <taxon>Pterygota</taxon>
        <taxon>Neoptera</taxon>
        <taxon>Paraneoptera</taxon>
        <taxon>Hemiptera</taxon>
        <taxon>Heteroptera</taxon>
        <taxon>Panheteroptera</taxon>
        <taxon>Cimicomorpha</taxon>
        <taxon>Miridae</taxon>
        <taxon>Mirini</taxon>
        <taxon>Apolygus</taxon>
    </lineage>
</organism>
<evidence type="ECO:0000259" key="12">
    <source>
        <dbReference type="Pfam" id="PF07993"/>
    </source>
</evidence>
<dbReference type="SUPFAM" id="SSF51735">
    <property type="entry name" value="NAD(P)-binding Rossmann-fold domains"/>
    <property type="match status" value="1"/>
</dbReference>
<evidence type="ECO:0000256" key="5">
    <source>
        <dbReference type="ARBA" id="ARBA00022857"/>
    </source>
</evidence>
<keyword evidence="3 10" id="KW-0444">Lipid biosynthesis</keyword>
<dbReference type="PANTHER" id="PTHR11011:SF60">
    <property type="entry name" value="FATTY ACYL-COA REDUCTASE-RELATED"/>
    <property type="match status" value="1"/>
</dbReference>
<dbReference type="FunFam" id="3.40.50.720:FF:000143">
    <property type="entry name" value="Fatty acyl-CoA reductase"/>
    <property type="match status" value="1"/>
</dbReference>
<reference evidence="13" key="1">
    <citation type="journal article" date="2021" name="Mol. Ecol. Resour.">
        <title>Apolygus lucorum genome provides insights into omnivorousness and mesophyll feeding.</title>
        <authorList>
            <person name="Liu Y."/>
            <person name="Liu H."/>
            <person name="Wang H."/>
            <person name="Huang T."/>
            <person name="Liu B."/>
            <person name="Yang B."/>
            <person name="Yin L."/>
            <person name="Li B."/>
            <person name="Zhang Y."/>
            <person name="Zhang S."/>
            <person name="Jiang F."/>
            <person name="Zhang X."/>
            <person name="Ren Y."/>
            <person name="Wang B."/>
            <person name="Wang S."/>
            <person name="Lu Y."/>
            <person name="Wu K."/>
            <person name="Fan W."/>
            <person name="Wang G."/>
        </authorList>
    </citation>
    <scope>NUCLEOTIDE SEQUENCE</scope>
    <source>
        <strain evidence="13">12Hb</strain>
    </source>
</reference>
<dbReference type="CDD" id="cd05236">
    <property type="entry name" value="FAR-N_SDR_e"/>
    <property type="match status" value="1"/>
</dbReference>
<keyword evidence="8" id="KW-0472">Membrane</keyword>
<dbReference type="Pfam" id="PF07993">
    <property type="entry name" value="NAD_binding_4"/>
    <property type="match status" value="1"/>
</dbReference>
<accession>A0A6A4JQT2</accession>
<dbReference type="InterPro" id="IPR013120">
    <property type="entry name" value="FAR_NAD-bd"/>
</dbReference>
<dbReference type="Gene3D" id="3.40.50.720">
    <property type="entry name" value="NAD(P)-binding Rossmann-like Domain"/>
    <property type="match status" value="1"/>
</dbReference>
<evidence type="ECO:0000313" key="14">
    <source>
        <dbReference type="Proteomes" id="UP000466442"/>
    </source>
</evidence>
<evidence type="ECO:0000256" key="2">
    <source>
        <dbReference type="ARBA" id="ARBA00005928"/>
    </source>
</evidence>
<comment type="subcellular location">
    <subcellularLocation>
        <location evidence="1">Membrane</location>
        <topology evidence="1">Multi-pass membrane protein</topology>
    </subcellularLocation>
</comment>
<dbReference type="Proteomes" id="UP000466442">
    <property type="component" value="Unassembled WGS sequence"/>
</dbReference>
<dbReference type="AlphaFoldDB" id="A0A6A4JQT2"/>
<proteinExistence type="inferred from homology"/>
<evidence type="ECO:0000256" key="3">
    <source>
        <dbReference type="ARBA" id="ARBA00022516"/>
    </source>
</evidence>
<comment type="catalytic activity">
    <reaction evidence="9 10">
        <text>a long-chain fatty acyl-CoA + 2 NADPH + 2 H(+) = a long-chain primary fatty alcohol + 2 NADP(+) + CoA</text>
        <dbReference type="Rhea" id="RHEA:52716"/>
        <dbReference type="ChEBI" id="CHEBI:15378"/>
        <dbReference type="ChEBI" id="CHEBI:57287"/>
        <dbReference type="ChEBI" id="CHEBI:57783"/>
        <dbReference type="ChEBI" id="CHEBI:58349"/>
        <dbReference type="ChEBI" id="CHEBI:77396"/>
        <dbReference type="ChEBI" id="CHEBI:83139"/>
        <dbReference type="EC" id="1.2.1.84"/>
    </reaction>
</comment>
<keyword evidence="5 10" id="KW-0521">NADP</keyword>
<evidence type="ECO:0000313" key="13">
    <source>
        <dbReference type="EMBL" id="KAF6209175.1"/>
    </source>
</evidence>
<keyword evidence="7 10" id="KW-0443">Lipid metabolism</keyword>
<evidence type="ECO:0000256" key="9">
    <source>
        <dbReference type="ARBA" id="ARBA00052530"/>
    </source>
</evidence>
<dbReference type="EC" id="1.2.1.84" evidence="10"/>
<dbReference type="GO" id="GO:0035336">
    <property type="term" value="P:long-chain fatty-acyl-CoA metabolic process"/>
    <property type="evidence" value="ECO:0007669"/>
    <property type="project" value="TreeGrafter"/>
</dbReference>
<name>A0A6A4JQT2_APOLU</name>
<dbReference type="GO" id="GO:0016020">
    <property type="term" value="C:membrane"/>
    <property type="evidence" value="ECO:0007669"/>
    <property type="project" value="UniProtKB-SubCell"/>
</dbReference>
<comment type="function">
    <text evidence="10">Catalyzes the reduction of fatty acyl-CoA to fatty alcohols.</text>
</comment>
<keyword evidence="4" id="KW-0812">Transmembrane</keyword>
<feature type="domain" description="Fatty acyl-CoA reductase C-terminal" evidence="11">
    <location>
        <begin position="386"/>
        <end position="476"/>
    </location>
</feature>
<dbReference type="PANTHER" id="PTHR11011">
    <property type="entry name" value="MALE STERILITY PROTEIN 2-RELATED"/>
    <property type="match status" value="1"/>
</dbReference>
<dbReference type="InterPro" id="IPR036291">
    <property type="entry name" value="NAD(P)-bd_dom_sf"/>
</dbReference>
<comment type="caution">
    <text evidence="13">The sequence shown here is derived from an EMBL/GenBank/DDBJ whole genome shotgun (WGS) entry which is preliminary data.</text>
</comment>